<accession>X1D040</accession>
<dbReference type="AlphaFoldDB" id="X1D040"/>
<protein>
    <submittedName>
        <fullName evidence="1">Uncharacterized protein</fullName>
    </submittedName>
</protein>
<gene>
    <name evidence="1" type="ORF">S01H4_54573</name>
</gene>
<sequence length="101" mass="12051">VLDPTKDYFSGMIKRFASRNIYAETKEEALDKAVVYLETELIPHEKQIKEIDKRSQGWYCTDCGKFSDTPQMVFGEQWVNHWDENERWLVKVHYDGCRGWD</sequence>
<evidence type="ECO:0000313" key="1">
    <source>
        <dbReference type="EMBL" id="GAH14181.1"/>
    </source>
</evidence>
<feature type="non-terminal residue" evidence="1">
    <location>
        <position position="1"/>
    </location>
</feature>
<name>X1D040_9ZZZZ</name>
<comment type="caution">
    <text evidence="1">The sequence shown here is derived from an EMBL/GenBank/DDBJ whole genome shotgun (WGS) entry which is preliminary data.</text>
</comment>
<dbReference type="EMBL" id="BART01031418">
    <property type="protein sequence ID" value="GAH14181.1"/>
    <property type="molecule type" value="Genomic_DNA"/>
</dbReference>
<organism evidence="1">
    <name type="scientific">marine sediment metagenome</name>
    <dbReference type="NCBI Taxonomy" id="412755"/>
    <lineage>
        <taxon>unclassified sequences</taxon>
        <taxon>metagenomes</taxon>
        <taxon>ecological metagenomes</taxon>
    </lineage>
</organism>
<reference evidence="1" key="1">
    <citation type="journal article" date="2014" name="Front. Microbiol.">
        <title>High frequency of phylogenetically diverse reductive dehalogenase-homologous genes in deep subseafloor sedimentary metagenomes.</title>
        <authorList>
            <person name="Kawai M."/>
            <person name="Futagami T."/>
            <person name="Toyoda A."/>
            <person name="Takaki Y."/>
            <person name="Nishi S."/>
            <person name="Hori S."/>
            <person name="Arai W."/>
            <person name="Tsubouchi T."/>
            <person name="Morono Y."/>
            <person name="Uchiyama I."/>
            <person name="Ito T."/>
            <person name="Fujiyama A."/>
            <person name="Inagaki F."/>
            <person name="Takami H."/>
        </authorList>
    </citation>
    <scope>NUCLEOTIDE SEQUENCE</scope>
    <source>
        <strain evidence="1">Expedition CK06-06</strain>
    </source>
</reference>
<proteinExistence type="predicted"/>